<sequence>MSFSATPQSSEPAHRFVECDMCGSCGAGVKIASGDDDGAKALAIDCWNTRAAPPAMDREAVERVREAAYRQALEDVCNPLGYLQRMADAEGAKLSGMAYAIASDIGTIQRIAKEALSTLSADAIRQGEGSKDWVPQIGERVAISPACPYLSDWSNTALWCCGVRVHDSGDGLDITVTEQWPMPSRHSRGYLGPTDGFRLNAAHYADDITRLATPAPAVDPANMDGAKIETYDMMHDIAVNDLGYPSILEALEAAPHASAPAVDAQEGDDEGPCTDCVDTGITIQTERACSCDSGDQYRAPAVDAVPAGEVERIAQAIYEEDDPWHKAWPWPNLNPEAQGGPSAADRYREIARAVLAALSHGEGRK</sequence>
<keyword evidence="2" id="KW-1185">Reference proteome</keyword>
<evidence type="ECO:0000313" key="1">
    <source>
        <dbReference type="EMBL" id="GAM01886.1"/>
    </source>
</evidence>
<organism evidence="1 2">
    <name type="scientific">Sphingomonas parapaucimobilis NBRC 15100</name>
    <dbReference type="NCBI Taxonomy" id="1219049"/>
    <lineage>
        <taxon>Bacteria</taxon>
        <taxon>Pseudomonadati</taxon>
        <taxon>Pseudomonadota</taxon>
        <taxon>Alphaproteobacteria</taxon>
        <taxon>Sphingomonadales</taxon>
        <taxon>Sphingomonadaceae</taxon>
        <taxon>Sphingomonas</taxon>
    </lineage>
</organism>
<evidence type="ECO:0000313" key="2">
    <source>
        <dbReference type="Proteomes" id="UP000032305"/>
    </source>
</evidence>
<dbReference type="AlphaFoldDB" id="A0A0A1WA63"/>
<proteinExistence type="predicted"/>
<accession>A0A0A1WA63</accession>
<gene>
    <name evidence="1" type="ORF">SP5_069_01300</name>
</gene>
<name>A0A0A1WA63_9SPHN</name>
<dbReference type="Proteomes" id="UP000032305">
    <property type="component" value="Unassembled WGS sequence"/>
</dbReference>
<comment type="caution">
    <text evidence="1">The sequence shown here is derived from an EMBL/GenBank/DDBJ whole genome shotgun (WGS) entry which is preliminary data.</text>
</comment>
<protein>
    <submittedName>
        <fullName evidence="1">Uncharacterized protein</fullName>
    </submittedName>
</protein>
<reference evidence="1 2" key="1">
    <citation type="submission" date="2014-11" db="EMBL/GenBank/DDBJ databases">
        <title>Whole genome shotgun sequence of Sphingomonas parapaucimobilis NBRC 15100.</title>
        <authorList>
            <person name="Katano-Makiyama Y."/>
            <person name="Hosoyama A."/>
            <person name="Hashimoto M."/>
            <person name="Hosoyama Y."/>
            <person name="Noguchi M."/>
            <person name="Numata M."/>
            <person name="Tsuchikane K."/>
            <person name="Hirakata S."/>
            <person name="Uohara A."/>
            <person name="Shimodaira J."/>
            <person name="Ohji S."/>
            <person name="Ichikawa N."/>
            <person name="Kimura A."/>
            <person name="Yamazoe A."/>
            <person name="Fujita N."/>
        </authorList>
    </citation>
    <scope>NUCLEOTIDE SEQUENCE [LARGE SCALE GENOMIC DNA]</scope>
    <source>
        <strain evidence="1 2">NBRC 15100</strain>
    </source>
</reference>
<dbReference type="EMBL" id="BBPI01000069">
    <property type="protein sequence ID" value="GAM01886.1"/>
    <property type="molecule type" value="Genomic_DNA"/>
</dbReference>